<evidence type="ECO:0008006" key="3">
    <source>
        <dbReference type="Google" id="ProtNLM"/>
    </source>
</evidence>
<dbReference type="EMBL" id="KK088472">
    <property type="protein sequence ID" value="EYE90101.1"/>
    <property type="molecule type" value="Genomic_DNA"/>
</dbReference>
<feature type="non-terminal residue" evidence="1">
    <location>
        <position position="66"/>
    </location>
</feature>
<dbReference type="OrthoDB" id="4939572at2759"/>
<dbReference type="HOGENOM" id="CLU_2838016_0_0_1"/>
<dbReference type="RefSeq" id="XP_040633791.1">
    <property type="nucleotide sequence ID" value="XM_040785226.1"/>
</dbReference>
<sequence>MRYDKTLPQLRIIQVNVARSPSPHEAALQLAFEQDYHVILIQEPWISAFRTRRLSKHHPAFNLFTP</sequence>
<evidence type="ECO:0000313" key="1">
    <source>
        <dbReference type="EMBL" id="EYE90101.1"/>
    </source>
</evidence>
<gene>
    <name evidence="1" type="ORF">EURHEDRAFT_467985</name>
</gene>
<dbReference type="Gene3D" id="3.60.10.10">
    <property type="entry name" value="Endonuclease/exonuclease/phosphatase"/>
    <property type="match status" value="1"/>
</dbReference>
<organism evidence="1 2">
    <name type="scientific">Aspergillus ruber (strain CBS 135680)</name>
    <dbReference type="NCBI Taxonomy" id="1388766"/>
    <lineage>
        <taxon>Eukaryota</taxon>
        <taxon>Fungi</taxon>
        <taxon>Dikarya</taxon>
        <taxon>Ascomycota</taxon>
        <taxon>Pezizomycotina</taxon>
        <taxon>Eurotiomycetes</taxon>
        <taxon>Eurotiomycetidae</taxon>
        <taxon>Eurotiales</taxon>
        <taxon>Aspergillaceae</taxon>
        <taxon>Aspergillus</taxon>
        <taxon>Aspergillus subgen. Aspergillus</taxon>
    </lineage>
</organism>
<protein>
    <recommendedName>
        <fullName evidence="3">Endonuclease/exonuclease/phosphatase domain-containing protein</fullName>
    </recommendedName>
</protein>
<keyword evidence="2" id="KW-1185">Reference proteome</keyword>
<dbReference type="InterPro" id="IPR036691">
    <property type="entry name" value="Endo/exonu/phosph_ase_sf"/>
</dbReference>
<dbReference type="Proteomes" id="UP000019804">
    <property type="component" value="Unassembled WGS sequence"/>
</dbReference>
<dbReference type="SUPFAM" id="SSF56219">
    <property type="entry name" value="DNase I-like"/>
    <property type="match status" value="1"/>
</dbReference>
<name>A0A017RZW8_ASPRC</name>
<evidence type="ECO:0000313" key="2">
    <source>
        <dbReference type="Proteomes" id="UP000019804"/>
    </source>
</evidence>
<dbReference type="AlphaFoldDB" id="A0A017RZW8"/>
<accession>A0A017RZW8</accession>
<reference evidence="2" key="1">
    <citation type="journal article" date="2014" name="Nat. Commun.">
        <title>Genomic adaptations of the halophilic Dead Sea filamentous fungus Eurotium rubrum.</title>
        <authorList>
            <person name="Kis-Papo T."/>
            <person name="Weig A.R."/>
            <person name="Riley R."/>
            <person name="Persoh D."/>
            <person name="Salamov A."/>
            <person name="Sun H."/>
            <person name="Lipzen A."/>
            <person name="Wasser S.P."/>
            <person name="Rambold G."/>
            <person name="Grigoriev I.V."/>
            <person name="Nevo E."/>
        </authorList>
    </citation>
    <scope>NUCLEOTIDE SEQUENCE [LARGE SCALE GENOMIC DNA]</scope>
    <source>
        <strain evidence="2">CBS 135680</strain>
    </source>
</reference>
<proteinExistence type="predicted"/>
<dbReference type="GeneID" id="63700350"/>